<dbReference type="Proteomes" id="UP001183643">
    <property type="component" value="Unassembled WGS sequence"/>
</dbReference>
<keyword evidence="2" id="KW-1185">Reference proteome</keyword>
<protein>
    <submittedName>
        <fullName evidence="1">Uncharacterized protein</fullName>
    </submittedName>
</protein>
<evidence type="ECO:0000313" key="2">
    <source>
        <dbReference type="Proteomes" id="UP001183643"/>
    </source>
</evidence>
<comment type="caution">
    <text evidence="1">The sequence shown here is derived from an EMBL/GenBank/DDBJ whole genome shotgun (WGS) entry which is preliminary data.</text>
</comment>
<name>A0AAE3YME5_9ACTN</name>
<reference evidence="1" key="1">
    <citation type="submission" date="2023-07" db="EMBL/GenBank/DDBJ databases">
        <title>Sequencing the genomes of 1000 actinobacteria strains.</title>
        <authorList>
            <person name="Klenk H.-P."/>
        </authorList>
    </citation>
    <scope>NUCLEOTIDE SEQUENCE</scope>
    <source>
        <strain evidence="1">DSM 44707</strain>
    </source>
</reference>
<evidence type="ECO:0000313" key="1">
    <source>
        <dbReference type="EMBL" id="MDR7276200.1"/>
    </source>
</evidence>
<accession>A0AAE3YME5</accession>
<proteinExistence type="predicted"/>
<organism evidence="1 2">
    <name type="scientific">Catenuloplanes atrovinosus</name>
    <dbReference type="NCBI Taxonomy" id="137266"/>
    <lineage>
        <taxon>Bacteria</taxon>
        <taxon>Bacillati</taxon>
        <taxon>Actinomycetota</taxon>
        <taxon>Actinomycetes</taxon>
        <taxon>Micromonosporales</taxon>
        <taxon>Micromonosporaceae</taxon>
        <taxon>Catenuloplanes</taxon>
    </lineage>
</organism>
<sequence length="110" mass="11526">MVADRGEQLGLLERVAPALVHHRLVVARRQLRHDPPAVAALGQLRVVVLRPDHVGAGRPGAAVATTSRCTSTTSSAVLGRSVSVVMVRQPPAAVTRHSPGTLDRGYGKTG</sequence>
<dbReference type="AlphaFoldDB" id="A0AAE3YME5"/>
<dbReference type="EMBL" id="JAVDYB010000001">
    <property type="protein sequence ID" value="MDR7276200.1"/>
    <property type="molecule type" value="Genomic_DNA"/>
</dbReference>
<gene>
    <name evidence="1" type="ORF">J2S41_002978</name>
</gene>
<dbReference type="RefSeq" id="WP_310368172.1">
    <property type="nucleotide sequence ID" value="NZ_JAVDYB010000001.1"/>
</dbReference>